<dbReference type="PANTHER" id="PTHR30204">
    <property type="entry name" value="REDOX-CYCLING DRUG-SENSING TRANSCRIPTIONAL ACTIVATOR SOXR"/>
    <property type="match status" value="1"/>
</dbReference>
<evidence type="ECO:0000259" key="5">
    <source>
        <dbReference type="PROSITE" id="PS50937"/>
    </source>
</evidence>
<evidence type="ECO:0000313" key="7">
    <source>
        <dbReference type="Proteomes" id="UP000246410"/>
    </source>
</evidence>
<organism evidence="6 7">
    <name type="scientific">Nocardia neocaledoniensis</name>
    <dbReference type="NCBI Taxonomy" id="236511"/>
    <lineage>
        <taxon>Bacteria</taxon>
        <taxon>Bacillati</taxon>
        <taxon>Actinomycetota</taxon>
        <taxon>Actinomycetes</taxon>
        <taxon>Mycobacteriales</taxon>
        <taxon>Nocardiaceae</taxon>
        <taxon>Nocardia</taxon>
    </lineage>
</organism>
<dbReference type="InterPro" id="IPR000551">
    <property type="entry name" value="MerR-type_HTH_dom"/>
</dbReference>
<dbReference type="InterPro" id="IPR047057">
    <property type="entry name" value="MerR_fam"/>
</dbReference>
<comment type="caution">
    <text evidence="6">The sequence shown here is derived from an EMBL/GenBank/DDBJ whole genome shotgun (WGS) entry which is preliminary data.</text>
</comment>
<evidence type="ECO:0000256" key="4">
    <source>
        <dbReference type="ARBA" id="ARBA00023163"/>
    </source>
</evidence>
<dbReference type="Proteomes" id="UP000246410">
    <property type="component" value="Unassembled WGS sequence"/>
</dbReference>
<feature type="domain" description="HTH merR-type" evidence="5">
    <location>
        <begin position="3"/>
        <end position="70"/>
    </location>
</feature>
<protein>
    <submittedName>
        <fullName evidence="6">MerR family transcriptional regulator</fullName>
    </submittedName>
</protein>
<dbReference type="AlphaFoldDB" id="A0A317NIH1"/>
<keyword evidence="7" id="KW-1185">Reference proteome</keyword>
<dbReference type="GO" id="GO:0003677">
    <property type="term" value="F:DNA binding"/>
    <property type="evidence" value="ECO:0007669"/>
    <property type="project" value="UniProtKB-KW"/>
</dbReference>
<evidence type="ECO:0000313" key="6">
    <source>
        <dbReference type="EMBL" id="PWV75049.1"/>
    </source>
</evidence>
<dbReference type="PANTHER" id="PTHR30204:SF69">
    <property type="entry name" value="MERR-FAMILY TRANSCRIPTIONAL REGULATOR"/>
    <property type="match status" value="1"/>
</dbReference>
<evidence type="ECO:0000256" key="3">
    <source>
        <dbReference type="ARBA" id="ARBA00023125"/>
    </source>
</evidence>
<dbReference type="SMART" id="SM00422">
    <property type="entry name" value="HTH_MERR"/>
    <property type="match status" value="1"/>
</dbReference>
<evidence type="ECO:0000256" key="1">
    <source>
        <dbReference type="ARBA" id="ARBA00022491"/>
    </source>
</evidence>
<dbReference type="Pfam" id="PF13411">
    <property type="entry name" value="MerR_1"/>
    <property type="match status" value="1"/>
</dbReference>
<dbReference type="EMBL" id="QGTL01000005">
    <property type="protein sequence ID" value="PWV75049.1"/>
    <property type="molecule type" value="Genomic_DNA"/>
</dbReference>
<accession>A0A317NIH1</accession>
<dbReference type="InterPro" id="IPR009061">
    <property type="entry name" value="DNA-bd_dom_put_sf"/>
</dbReference>
<dbReference type="PROSITE" id="PS50937">
    <property type="entry name" value="HTH_MERR_2"/>
    <property type="match status" value="1"/>
</dbReference>
<name>A0A317NIH1_9NOCA</name>
<keyword evidence="2" id="KW-0805">Transcription regulation</keyword>
<dbReference type="PRINTS" id="PR00040">
    <property type="entry name" value="HTHMERR"/>
</dbReference>
<dbReference type="GO" id="GO:0003700">
    <property type="term" value="F:DNA-binding transcription factor activity"/>
    <property type="evidence" value="ECO:0007669"/>
    <property type="project" value="InterPro"/>
</dbReference>
<evidence type="ECO:0000256" key="2">
    <source>
        <dbReference type="ARBA" id="ARBA00023015"/>
    </source>
</evidence>
<proteinExistence type="predicted"/>
<gene>
    <name evidence="6" type="ORF">DFR69_105115</name>
</gene>
<keyword evidence="4" id="KW-0804">Transcription</keyword>
<keyword evidence="3" id="KW-0238">DNA-binding</keyword>
<dbReference type="Gene3D" id="1.10.1660.10">
    <property type="match status" value="1"/>
</dbReference>
<keyword evidence="1" id="KW-0678">Repressor</keyword>
<sequence length="145" mass="16231">MGELSISELRERTGLAASALRFYERKGLLRASGRTGGKRCYDERAVEQVAFIDLLKSAGFTLAEIAEFRMPVGSTESGWRALTSDKMRQLDEQVARIRQAQAVLRHLLECRHERLDDCPEHHRILRTHAAALATAAERPGTTSRG</sequence>
<dbReference type="SUPFAM" id="SSF46955">
    <property type="entry name" value="Putative DNA-binding domain"/>
    <property type="match status" value="1"/>
</dbReference>
<dbReference type="RefSeq" id="WP_110038421.1">
    <property type="nucleotide sequence ID" value="NZ_QGTL01000005.1"/>
</dbReference>
<reference evidence="6 7" key="1">
    <citation type="submission" date="2018-05" db="EMBL/GenBank/DDBJ databases">
        <title>Genomic Encyclopedia of Type Strains, Phase IV (KMG-IV): sequencing the most valuable type-strain genomes for metagenomic binning, comparative biology and taxonomic classification.</title>
        <authorList>
            <person name="Goeker M."/>
        </authorList>
    </citation>
    <scope>NUCLEOTIDE SEQUENCE [LARGE SCALE GENOMIC DNA]</scope>
    <source>
        <strain evidence="6 7">DSM 44717</strain>
    </source>
</reference>